<organism evidence="1 2">
    <name type="scientific">Compostimonas suwonensis</name>
    <dbReference type="NCBI Taxonomy" id="1048394"/>
    <lineage>
        <taxon>Bacteria</taxon>
        <taxon>Bacillati</taxon>
        <taxon>Actinomycetota</taxon>
        <taxon>Actinomycetes</taxon>
        <taxon>Micrococcales</taxon>
        <taxon>Microbacteriaceae</taxon>
        <taxon>Compostimonas</taxon>
    </lineage>
</organism>
<comment type="caution">
    <text evidence="1">The sequence shown here is derived from an EMBL/GenBank/DDBJ whole genome shotgun (WGS) entry which is preliminary data.</text>
</comment>
<evidence type="ECO:0000313" key="2">
    <source>
        <dbReference type="Proteomes" id="UP000230161"/>
    </source>
</evidence>
<dbReference type="InterPro" id="IPR005152">
    <property type="entry name" value="Lipase_secreted"/>
</dbReference>
<reference evidence="1 2" key="1">
    <citation type="submission" date="2017-11" db="EMBL/GenBank/DDBJ databases">
        <title>Genomic Encyclopedia of Archaeal and Bacterial Type Strains, Phase II (KMG-II): From Individual Species to Whole Genera.</title>
        <authorList>
            <person name="Goeker M."/>
        </authorList>
    </citation>
    <scope>NUCLEOTIDE SEQUENCE [LARGE SCALE GENOMIC DNA]</scope>
    <source>
        <strain evidence="1 2">DSM 25625</strain>
    </source>
</reference>
<dbReference type="PANTHER" id="PTHR34853:SF1">
    <property type="entry name" value="LIPASE 5"/>
    <property type="match status" value="1"/>
</dbReference>
<dbReference type="GO" id="GO:0004806">
    <property type="term" value="F:triacylglycerol lipase activity"/>
    <property type="evidence" value="ECO:0007669"/>
    <property type="project" value="InterPro"/>
</dbReference>
<dbReference type="PIRSF" id="PIRSF029171">
    <property type="entry name" value="Esterase_LipA"/>
    <property type="match status" value="1"/>
</dbReference>
<dbReference type="Pfam" id="PF03583">
    <property type="entry name" value="LIP"/>
    <property type="match status" value="1"/>
</dbReference>
<dbReference type="InterPro" id="IPR029058">
    <property type="entry name" value="AB_hydrolase_fold"/>
</dbReference>
<proteinExistence type="predicted"/>
<name>A0A2M9BZL1_9MICO</name>
<dbReference type="Gene3D" id="3.40.50.1820">
    <property type="entry name" value="alpha/beta hydrolase"/>
    <property type="match status" value="2"/>
</dbReference>
<protein>
    <submittedName>
        <fullName evidence="1">Secretory lipase</fullName>
    </submittedName>
</protein>
<dbReference type="SUPFAM" id="SSF53474">
    <property type="entry name" value="alpha/beta-Hydrolases"/>
    <property type="match status" value="1"/>
</dbReference>
<gene>
    <name evidence="1" type="ORF">CLV54_1187</name>
</gene>
<dbReference type="AlphaFoldDB" id="A0A2M9BZL1"/>
<evidence type="ECO:0000313" key="1">
    <source>
        <dbReference type="EMBL" id="PJJ63519.1"/>
    </source>
</evidence>
<keyword evidence="2" id="KW-1185">Reference proteome</keyword>
<dbReference type="RefSeq" id="WP_170061957.1">
    <property type="nucleotide sequence ID" value="NZ_PGFB01000002.1"/>
</dbReference>
<dbReference type="EMBL" id="PGFB01000002">
    <property type="protein sequence ID" value="PJJ63519.1"/>
    <property type="molecule type" value="Genomic_DNA"/>
</dbReference>
<dbReference type="PANTHER" id="PTHR34853">
    <property type="match status" value="1"/>
</dbReference>
<dbReference type="GO" id="GO:0016042">
    <property type="term" value="P:lipid catabolic process"/>
    <property type="evidence" value="ECO:0007669"/>
    <property type="project" value="InterPro"/>
</dbReference>
<dbReference type="Proteomes" id="UP000230161">
    <property type="component" value="Unassembled WGS sequence"/>
</dbReference>
<sequence length="406" mass="42431">MRDGTADRASRSRVRRWIAIGAAVLLAIVGAVVAVEAVRVAGDAEERPGLARFYEQPDDAANGAPGTLVRSEELAGTPAESRAWRIMYRSTDLNGAPIVVTGIVVVPLGPAPASGRTVLAWGHPTTGTDPSCAPSRAFDPFIGIEGLRMMLDRGYTVVATDYAGMGTTGPNSYLVGETAAHTVIDAVRAAQRIPDAQAGDRVVLWGHSQGGQAVLFAAENAPDYAPELDIVAVAAAAPAADLTALMGSHLDDISGVTIGSYAFPAFASVYGPSTPGAELGGILTSAAVAQVPEMNRLCLLTHLDQLHTIGQPLVGDFFLHDPTTTEPWTTLLAANSAGRTRFEAPLFIAQGADDELVLPADTEDFIAHERQLGVDVSYTSVPLATHATIAYLALPALEAWLDAHAR</sequence>
<accession>A0A2M9BZL1</accession>